<evidence type="ECO:0000313" key="5">
    <source>
        <dbReference type="Proteomes" id="UP001408356"/>
    </source>
</evidence>
<keyword evidence="5" id="KW-1185">Reference proteome</keyword>
<dbReference type="SUPFAM" id="SSF50630">
    <property type="entry name" value="Acid proteases"/>
    <property type="match status" value="1"/>
</dbReference>
<dbReference type="EMBL" id="JARVKF010000408">
    <property type="protein sequence ID" value="KAK9416132.1"/>
    <property type="molecule type" value="Genomic_DNA"/>
</dbReference>
<feature type="region of interest" description="Disordered" evidence="1">
    <location>
        <begin position="575"/>
        <end position="650"/>
    </location>
</feature>
<accession>A0ABR2UNC0</accession>
<feature type="region of interest" description="Disordered" evidence="1">
    <location>
        <begin position="512"/>
        <end position="546"/>
    </location>
</feature>
<keyword evidence="2" id="KW-0472">Membrane</keyword>
<proteinExistence type="predicted"/>
<keyword evidence="2" id="KW-0812">Transmembrane</keyword>
<sequence>MNVQGAVRGQWSNRTLGPDGPWNALEVTMGENQAVTIYGGKMWESFFLSSSYCSSTTTGNDRCYAAEKSAIYYERQGTGSTMGISFDPPEFWTDHMEVKGSGSSRWADDLYLSTDTSQWGLGAIPNISMALLDDEQLVYPNGNSYPLFAGCLSFGSALNAINQTFMVTAGTLAGAKNVSLLSGYLSSQDKIDSNSFGMHIGTGATPAMAGSLWFGGYDQNRVLNDVLAVPIEPEYFSYSVEISDISITTLTGESPFSFTEKSGLLSSGNTTIGNSLAVAVEPCIPYMNLPKSTCDAIATNLPVTYNAGLGLYFWNTGSEDYKRIVSSAAALTFSFSDPDNNSRIVNISLPFRHLNLTLEEPLVSTPTPYFPCNAASPGYSLGRAFLQDSFFGANFEDAVMYLAQAPGPNVRTENIVNINGNGTIAASHNDLVKSWDDFWSLDGETTANSTTTSTDGSTDGSTNGTTSSSEVPVTESSKTPLIAGLAAGLGGAIVLMAVAFLFFWRRRRQDQDHTAGTSQPDHSIPPSYHEPKYPESSPSELAMQQAPELSGFPRAELSAGTPQFEHRYQLPGQYETSHEMPAEGTSPPGRQGQYGFYGGGPQTGNHSAEPTYNGMGSTYVSSVANHNAGLAAQGPGHYGYSGGGGGHAHG</sequence>
<evidence type="ECO:0000259" key="3">
    <source>
        <dbReference type="PROSITE" id="PS51767"/>
    </source>
</evidence>
<name>A0ABR2UNC0_9PEZI</name>
<evidence type="ECO:0000256" key="1">
    <source>
        <dbReference type="SAM" id="MobiDB-lite"/>
    </source>
</evidence>
<reference evidence="4 5" key="1">
    <citation type="journal article" date="2024" name="J. Plant Pathol.">
        <title>Sequence and assembly of the genome of Seiridium unicorne, isolate CBS 538.82, causal agent of cypress canker disease.</title>
        <authorList>
            <person name="Scali E."/>
            <person name="Rocca G.D."/>
            <person name="Danti R."/>
            <person name="Garbelotto M."/>
            <person name="Barberini S."/>
            <person name="Baroncelli R."/>
            <person name="Emiliani G."/>
        </authorList>
    </citation>
    <scope>NUCLEOTIDE SEQUENCE [LARGE SCALE GENOMIC DNA]</scope>
    <source>
        <strain evidence="4 5">BM-138-508</strain>
    </source>
</reference>
<comment type="caution">
    <text evidence="4">The sequence shown here is derived from an EMBL/GenBank/DDBJ whole genome shotgun (WGS) entry which is preliminary data.</text>
</comment>
<feature type="transmembrane region" description="Helical" evidence="2">
    <location>
        <begin position="481"/>
        <end position="504"/>
    </location>
</feature>
<dbReference type="InterPro" id="IPR033121">
    <property type="entry name" value="PEPTIDASE_A1"/>
</dbReference>
<dbReference type="Gene3D" id="2.40.70.10">
    <property type="entry name" value="Acid Proteases"/>
    <property type="match status" value="1"/>
</dbReference>
<dbReference type="InterPro" id="IPR021109">
    <property type="entry name" value="Peptidase_aspartic_dom_sf"/>
</dbReference>
<gene>
    <name evidence="4" type="ORF">SUNI508_09712</name>
</gene>
<feature type="compositionally biased region" description="Gly residues" evidence="1">
    <location>
        <begin position="636"/>
        <end position="650"/>
    </location>
</feature>
<organism evidence="4 5">
    <name type="scientific">Seiridium unicorne</name>
    <dbReference type="NCBI Taxonomy" id="138068"/>
    <lineage>
        <taxon>Eukaryota</taxon>
        <taxon>Fungi</taxon>
        <taxon>Dikarya</taxon>
        <taxon>Ascomycota</taxon>
        <taxon>Pezizomycotina</taxon>
        <taxon>Sordariomycetes</taxon>
        <taxon>Xylariomycetidae</taxon>
        <taxon>Amphisphaeriales</taxon>
        <taxon>Sporocadaceae</taxon>
        <taxon>Seiridium</taxon>
    </lineage>
</organism>
<dbReference type="Proteomes" id="UP001408356">
    <property type="component" value="Unassembled WGS sequence"/>
</dbReference>
<dbReference type="PROSITE" id="PS51767">
    <property type="entry name" value="PEPTIDASE_A1"/>
    <property type="match status" value="1"/>
</dbReference>
<keyword evidence="2" id="KW-1133">Transmembrane helix</keyword>
<feature type="region of interest" description="Disordered" evidence="1">
    <location>
        <begin position="446"/>
        <end position="476"/>
    </location>
</feature>
<evidence type="ECO:0000256" key="2">
    <source>
        <dbReference type="SAM" id="Phobius"/>
    </source>
</evidence>
<feature type="domain" description="Peptidase A1" evidence="3">
    <location>
        <begin position="23"/>
        <end position="403"/>
    </location>
</feature>
<evidence type="ECO:0000313" key="4">
    <source>
        <dbReference type="EMBL" id="KAK9416132.1"/>
    </source>
</evidence>
<feature type="compositionally biased region" description="Polar residues" evidence="1">
    <location>
        <begin position="605"/>
        <end position="625"/>
    </location>
</feature>
<protein>
    <recommendedName>
        <fullName evidence="3">Peptidase A1 domain-containing protein</fullName>
    </recommendedName>
</protein>